<dbReference type="OrthoDB" id="5526285at2"/>
<keyword evidence="4" id="KW-1185">Reference proteome</keyword>
<gene>
    <name evidence="3" type="ORF">FIV42_11150</name>
</gene>
<dbReference type="EMBL" id="CP041186">
    <property type="protein sequence ID" value="QDG51277.1"/>
    <property type="molecule type" value="Genomic_DNA"/>
</dbReference>
<dbReference type="AlphaFoldDB" id="A0A4Y6PTC7"/>
<dbReference type="Pfam" id="PF06877">
    <property type="entry name" value="RraB"/>
    <property type="match status" value="1"/>
</dbReference>
<sequence>MFPNYTPQIETFPRRVGSSETIIGVDLQLEDEVPIDALPWVTALRVSAPADNDEAKAAGHFPAESGYDIEKQLFSPLTGSATKSAVLVGSVSSLQSAEWFIYSREPLAEQLEEAISERFPDIEVHARAQHDPGWSVYREFLCPSQVERFLLRNRRTVRELAELGQSTDDARPVDHTVWFTSPDDRNAFAETVADDGFALHYPDQDVPLEADEEDVEYGLTITRAESVTIEQMDELVRELFKLTSRFGGEYEGWHVQH</sequence>
<reference evidence="3 4" key="1">
    <citation type="submission" date="2019-06" db="EMBL/GenBank/DDBJ databases">
        <title>Persicimonas caeni gen. nov., sp. nov., a predatory bacterium isolated from solar saltern.</title>
        <authorList>
            <person name="Wang S."/>
        </authorList>
    </citation>
    <scope>NUCLEOTIDE SEQUENCE [LARGE SCALE GENOMIC DNA]</scope>
    <source>
        <strain evidence="3 4">YN101</strain>
    </source>
</reference>
<dbReference type="InterPro" id="IPR009671">
    <property type="entry name" value="RraB_dom"/>
</dbReference>
<dbReference type="SUPFAM" id="SSF89946">
    <property type="entry name" value="Hypothetical protein VC0424"/>
    <property type="match status" value="1"/>
</dbReference>
<feature type="domain" description="DUF695" evidence="1">
    <location>
        <begin position="14"/>
        <end position="141"/>
    </location>
</feature>
<evidence type="ECO:0000313" key="4">
    <source>
        <dbReference type="Proteomes" id="UP000315995"/>
    </source>
</evidence>
<organism evidence="3 4">
    <name type="scientific">Persicimonas caeni</name>
    <dbReference type="NCBI Taxonomy" id="2292766"/>
    <lineage>
        <taxon>Bacteria</taxon>
        <taxon>Deltaproteobacteria</taxon>
        <taxon>Bradymonadales</taxon>
        <taxon>Bradymonadaceae</taxon>
        <taxon>Persicimonas</taxon>
    </lineage>
</organism>
<feature type="domain" description="Regulator of ribonuclease activity B" evidence="2">
    <location>
        <begin position="153"/>
        <end position="254"/>
    </location>
</feature>
<proteinExistence type="predicted"/>
<accession>A0A4Y6PTC7</accession>
<dbReference type="InterPro" id="IPR016097">
    <property type="entry name" value="DUF695"/>
</dbReference>
<accession>A0A5B8Y5K8</accession>
<dbReference type="Gene3D" id="3.30.70.970">
    <property type="entry name" value="RraB-like"/>
    <property type="match status" value="1"/>
</dbReference>
<protein>
    <submittedName>
        <fullName evidence="3">DUF695 domain-containing protein</fullName>
    </submittedName>
</protein>
<dbReference type="Pfam" id="PF05117">
    <property type="entry name" value="DUF695"/>
    <property type="match status" value="1"/>
</dbReference>
<dbReference type="RefSeq" id="WP_141197762.1">
    <property type="nucleotide sequence ID" value="NZ_CP041186.1"/>
</dbReference>
<dbReference type="InterPro" id="IPR036701">
    <property type="entry name" value="RraB-like_sf"/>
</dbReference>
<evidence type="ECO:0000259" key="1">
    <source>
        <dbReference type="Pfam" id="PF05117"/>
    </source>
</evidence>
<name>A0A4Y6PTC7_PERCE</name>
<evidence type="ECO:0000259" key="2">
    <source>
        <dbReference type="Pfam" id="PF06877"/>
    </source>
</evidence>
<dbReference type="Proteomes" id="UP000315995">
    <property type="component" value="Chromosome"/>
</dbReference>
<evidence type="ECO:0000313" key="3">
    <source>
        <dbReference type="EMBL" id="QDG51277.1"/>
    </source>
</evidence>